<feature type="transmembrane region" description="Helical" evidence="12">
    <location>
        <begin position="89"/>
        <end position="111"/>
    </location>
</feature>
<proteinExistence type="predicted"/>
<dbReference type="OrthoDB" id="128939at2"/>
<dbReference type="GO" id="GO:0046872">
    <property type="term" value="F:metal ion binding"/>
    <property type="evidence" value="ECO:0007669"/>
    <property type="project" value="UniProtKB-KW"/>
</dbReference>
<sequence>MYSKNLHRFAILTAIFAVFLIGVGASVTSTGSGDAVPDWPLSYGTLFPRMAGGVLYEHGHRLVAGTVGILITVLMLWSLKSKQPKYVKVLSVVAFVSVVLQAMLGGLRVLVVSDPKVQDTVTGIFSTGHVEPVRMAIAITHATLAEIVLCMTFLISLFTSKAWSNFKVKEVTSSLKIAKLYTLTFVFAFIQVLLGALVRHTQAGSVIPDFPLSFGKIIPPFNALPYDPNAPFPISYAELQFKVAIHFAHRVWAFIVAGIGIYASVLTIKNKDKLLGNFAKFWLALIVFQILLGAFVVWTKLAVIVTVLHVATGATILGTTLILAVLGWKGVNSVAFEQSELILSKSGV</sequence>
<evidence type="ECO:0000256" key="3">
    <source>
        <dbReference type="ARBA" id="ARBA00022692"/>
    </source>
</evidence>
<dbReference type="InterPro" id="IPR003780">
    <property type="entry name" value="COX15/CtaA_fam"/>
</dbReference>
<feature type="transmembrane region" description="Helical" evidence="12">
    <location>
        <begin position="251"/>
        <end position="269"/>
    </location>
</feature>
<dbReference type="EMBL" id="CZVU01000001">
    <property type="protein sequence ID" value="CUS95875.1"/>
    <property type="molecule type" value="Genomic_DNA"/>
</dbReference>
<evidence type="ECO:0000256" key="9">
    <source>
        <dbReference type="ARBA" id="ARBA00023136"/>
    </source>
</evidence>
<keyword evidence="7" id="KW-0408">Iron</keyword>
<accession>A0A656D0A1</accession>
<evidence type="ECO:0000256" key="4">
    <source>
        <dbReference type="ARBA" id="ARBA00022723"/>
    </source>
</evidence>
<evidence type="ECO:0000313" key="14">
    <source>
        <dbReference type="Proteomes" id="UP000243065"/>
    </source>
</evidence>
<dbReference type="PANTHER" id="PTHR35457:SF1">
    <property type="entry name" value="HEME A SYNTHASE"/>
    <property type="match status" value="1"/>
</dbReference>
<keyword evidence="9 12" id="KW-0472">Membrane</keyword>
<comment type="pathway">
    <text evidence="11">Porphyrin-containing compound metabolism.</text>
</comment>
<dbReference type="AlphaFoldDB" id="A0A656D0A1"/>
<evidence type="ECO:0000256" key="2">
    <source>
        <dbReference type="ARBA" id="ARBA00022475"/>
    </source>
</evidence>
<evidence type="ECO:0000256" key="10">
    <source>
        <dbReference type="ARBA" id="ARBA00023157"/>
    </source>
</evidence>
<evidence type="ECO:0000256" key="7">
    <source>
        <dbReference type="ARBA" id="ARBA00023004"/>
    </source>
</evidence>
<evidence type="ECO:0000256" key="5">
    <source>
        <dbReference type="ARBA" id="ARBA00022989"/>
    </source>
</evidence>
<evidence type="ECO:0000256" key="1">
    <source>
        <dbReference type="ARBA" id="ARBA00004141"/>
    </source>
</evidence>
<protein>
    <submittedName>
        <fullName evidence="13">Cytochrome c oxidase assembly protein subunit 15</fullName>
    </submittedName>
</protein>
<keyword evidence="14" id="KW-1185">Reference proteome</keyword>
<dbReference type="RefSeq" id="WP_072149521.1">
    <property type="nucleotide sequence ID" value="NZ_CZVU01000001.1"/>
</dbReference>
<dbReference type="GO" id="GO:0006784">
    <property type="term" value="P:heme A biosynthetic process"/>
    <property type="evidence" value="ECO:0007669"/>
    <property type="project" value="InterPro"/>
</dbReference>
<dbReference type="InterPro" id="IPR050450">
    <property type="entry name" value="COX15/CtaA_HemeA_synthase"/>
</dbReference>
<dbReference type="Proteomes" id="UP000243065">
    <property type="component" value="Unassembled WGS sequence"/>
</dbReference>
<keyword evidence="10" id="KW-1015">Disulfide bond</keyword>
<feature type="transmembrane region" description="Helical" evidence="12">
    <location>
        <begin position="304"/>
        <end position="328"/>
    </location>
</feature>
<dbReference type="Pfam" id="PF02628">
    <property type="entry name" value="COX15-CtaA"/>
    <property type="match status" value="1"/>
</dbReference>
<dbReference type="PANTHER" id="PTHR35457">
    <property type="entry name" value="HEME A SYNTHASE"/>
    <property type="match status" value="1"/>
</dbReference>
<evidence type="ECO:0000256" key="11">
    <source>
        <dbReference type="ARBA" id="ARBA00023444"/>
    </source>
</evidence>
<organism evidence="13 14">
    <name type="scientific">Kryptobacter tengchongensis</name>
    <dbReference type="NCBI Taxonomy" id="1643429"/>
    <lineage>
        <taxon>Bacteria</taxon>
        <taxon>Pseudomonadati</taxon>
        <taxon>Candidatus Kryptoniota</taxon>
        <taxon>Candidatus Kryptobacter</taxon>
    </lineage>
</organism>
<evidence type="ECO:0000313" key="13">
    <source>
        <dbReference type="EMBL" id="CUS95875.1"/>
    </source>
</evidence>
<dbReference type="GO" id="GO:0016491">
    <property type="term" value="F:oxidoreductase activity"/>
    <property type="evidence" value="ECO:0007669"/>
    <property type="project" value="UniProtKB-KW"/>
</dbReference>
<dbReference type="GO" id="GO:0016020">
    <property type="term" value="C:membrane"/>
    <property type="evidence" value="ECO:0007669"/>
    <property type="project" value="UniProtKB-SubCell"/>
</dbReference>
<keyword evidence="8" id="KW-0350">Heme biosynthesis</keyword>
<gene>
    <name evidence="13" type="ORF">JGI24_00016</name>
</gene>
<comment type="subcellular location">
    <subcellularLocation>
        <location evidence="1">Membrane</location>
        <topology evidence="1">Multi-pass membrane protein</topology>
    </subcellularLocation>
</comment>
<keyword evidence="3 12" id="KW-0812">Transmembrane</keyword>
<keyword evidence="6" id="KW-0560">Oxidoreductase</keyword>
<keyword evidence="4" id="KW-0479">Metal-binding</keyword>
<keyword evidence="2" id="KW-1003">Cell membrane</keyword>
<keyword evidence="5 12" id="KW-1133">Transmembrane helix</keyword>
<feature type="transmembrane region" description="Helical" evidence="12">
    <location>
        <begin position="59"/>
        <end position="77"/>
    </location>
</feature>
<evidence type="ECO:0000256" key="12">
    <source>
        <dbReference type="SAM" id="Phobius"/>
    </source>
</evidence>
<feature type="transmembrane region" description="Helical" evidence="12">
    <location>
        <begin position="281"/>
        <end position="298"/>
    </location>
</feature>
<evidence type="ECO:0000256" key="6">
    <source>
        <dbReference type="ARBA" id="ARBA00023002"/>
    </source>
</evidence>
<name>A0A656D0A1_KRYT1</name>
<feature type="transmembrane region" description="Helical" evidence="12">
    <location>
        <begin position="180"/>
        <end position="198"/>
    </location>
</feature>
<feature type="transmembrane region" description="Helical" evidence="12">
    <location>
        <begin position="135"/>
        <end position="159"/>
    </location>
</feature>
<reference evidence="13 14" key="1">
    <citation type="submission" date="2015-11" db="EMBL/GenBank/DDBJ databases">
        <authorList>
            <person name="Varghese N."/>
        </authorList>
    </citation>
    <scope>NUCLEOTIDE SEQUENCE [LARGE SCALE GENOMIC DNA]</scope>
    <source>
        <strain evidence="13 14">JGI-24</strain>
    </source>
</reference>
<evidence type="ECO:0000256" key="8">
    <source>
        <dbReference type="ARBA" id="ARBA00023133"/>
    </source>
</evidence>